<gene>
    <name evidence="5" type="ORF">EVG20_g2454</name>
</gene>
<evidence type="ECO:0000259" key="4">
    <source>
        <dbReference type="PROSITE" id="PS50071"/>
    </source>
</evidence>
<dbReference type="InterPro" id="IPR009057">
    <property type="entry name" value="Homeodomain-like_sf"/>
</dbReference>
<keyword evidence="1 2" id="KW-0371">Homeobox</keyword>
<feature type="domain" description="Homeobox" evidence="4">
    <location>
        <begin position="95"/>
        <end position="163"/>
    </location>
</feature>
<protein>
    <recommendedName>
        <fullName evidence="4">Homeobox domain-containing protein</fullName>
    </recommendedName>
</protein>
<dbReference type="SUPFAM" id="SSF46689">
    <property type="entry name" value="Homeodomain-like"/>
    <property type="match status" value="1"/>
</dbReference>
<feature type="compositionally biased region" description="Low complexity" evidence="3">
    <location>
        <begin position="308"/>
        <end position="325"/>
    </location>
</feature>
<dbReference type="InterPro" id="IPR001356">
    <property type="entry name" value="HD"/>
</dbReference>
<comment type="subcellular location">
    <subcellularLocation>
        <location evidence="1 2">Nucleus</location>
    </subcellularLocation>
</comment>
<evidence type="ECO:0000256" key="3">
    <source>
        <dbReference type="SAM" id="MobiDB-lite"/>
    </source>
</evidence>
<dbReference type="PROSITE" id="PS50071">
    <property type="entry name" value="HOMEOBOX_2"/>
    <property type="match status" value="1"/>
</dbReference>
<feature type="DNA-binding region" description="Homeobox" evidence="1">
    <location>
        <begin position="97"/>
        <end position="164"/>
    </location>
</feature>
<dbReference type="Gene3D" id="1.10.10.60">
    <property type="entry name" value="Homeodomain-like"/>
    <property type="match status" value="1"/>
</dbReference>
<dbReference type="EMBL" id="SEOQ01000096">
    <property type="protein sequence ID" value="TFY70543.1"/>
    <property type="molecule type" value="Genomic_DNA"/>
</dbReference>
<dbReference type="GO" id="GO:0003677">
    <property type="term" value="F:DNA binding"/>
    <property type="evidence" value="ECO:0007669"/>
    <property type="project" value="UniProtKB-UniRule"/>
</dbReference>
<evidence type="ECO:0000313" key="5">
    <source>
        <dbReference type="EMBL" id="TFY70543.1"/>
    </source>
</evidence>
<dbReference type="CDD" id="cd00086">
    <property type="entry name" value="homeodomain"/>
    <property type="match status" value="1"/>
</dbReference>
<accession>A0A4Y9Z9P1</accession>
<dbReference type="Pfam" id="PF00046">
    <property type="entry name" value="Homeodomain"/>
    <property type="match status" value="1"/>
</dbReference>
<sequence length="452" mass="48959">MRPPPRTTRSTNASGLGSTTIQALPAPVVHVVGSSVLQPIPPSSPSTDKPAAPLNAHVSEVDLGISTAVGDSDLVQVQEIVPALPLVFTAVSNSESSKKPRHRMTDRQSQMLEALFQRNTHPSRQEKESLATDFHVPSLLGERRDLKTITIWFQNKRQTTKKQRDGSVTKASSPALDGMTALASASALMTPLRPIPRPCAPSDLQQSEQAFTAFRRFTLKPYVPPSSGAPPLHAEVSYSQPQDDDSHELVSMAHCYSSLHTSELIPIPVLHSLPLVPTMRSHASGSVMTAPSAPALVHSIQPHDLWKLLPSSPPSCDKPSPDCSPEVQGIQDGPNSNDDTLPGYKRPRSLEWACSQMAKRRRENPEPESPTSPSLMHVYPLRQVQPIPIRPFHNSFGITTKSWASLSSSASPLPVCSTQTTVQGGLVDVSADIIRGAELLLELKWSLGRGRL</sequence>
<evidence type="ECO:0000313" key="6">
    <source>
        <dbReference type="Proteomes" id="UP000298327"/>
    </source>
</evidence>
<comment type="caution">
    <text evidence="5">The sequence shown here is derived from an EMBL/GenBank/DDBJ whole genome shotgun (WGS) entry which is preliminary data.</text>
</comment>
<name>A0A4Y9Z9P1_9AGAM</name>
<keyword evidence="1 2" id="KW-0238">DNA-binding</keyword>
<dbReference type="Proteomes" id="UP000298327">
    <property type="component" value="Unassembled WGS sequence"/>
</dbReference>
<feature type="region of interest" description="Disordered" evidence="3">
    <location>
        <begin position="308"/>
        <end position="345"/>
    </location>
</feature>
<organism evidence="5 6">
    <name type="scientific">Dentipellis fragilis</name>
    <dbReference type="NCBI Taxonomy" id="205917"/>
    <lineage>
        <taxon>Eukaryota</taxon>
        <taxon>Fungi</taxon>
        <taxon>Dikarya</taxon>
        <taxon>Basidiomycota</taxon>
        <taxon>Agaricomycotina</taxon>
        <taxon>Agaricomycetes</taxon>
        <taxon>Russulales</taxon>
        <taxon>Hericiaceae</taxon>
        <taxon>Dentipellis</taxon>
    </lineage>
</organism>
<keyword evidence="6" id="KW-1185">Reference proteome</keyword>
<reference evidence="5 6" key="1">
    <citation type="submission" date="2019-02" db="EMBL/GenBank/DDBJ databases">
        <title>Genome sequencing of the rare red list fungi Dentipellis fragilis.</title>
        <authorList>
            <person name="Buettner E."/>
            <person name="Kellner H."/>
        </authorList>
    </citation>
    <scope>NUCLEOTIDE SEQUENCE [LARGE SCALE GENOMIC DNA]</scope>
    <source>
        <strain evidence="5 6">DSM 105465</strain>
    </source>
</reference>
<evidence type="ECO:0000256" key="1">
    <source>
        <dbReference type="PROSITE-ProRule" id="PRU00108"/>
    </source>
</evidence>
<keyword evidence="1 2" id="KW-0539">Nucleus</keyword>
<feature type="region of interest" description="Disordered" evidence="3">
    <location>
        <begin position="356"/>
        <end position="375"/>
    </location>
</feature>
<dbReference type="OrthoDB" id="6159439at2759"/>
<dbReference type="SMART" id="SM00389">
    <property type="entry name" value="HOX"/>
    <property type="match status" value="1"/>
</dbReference>
<proteinExistence type="predicted"/>
<dbReference type="AlphaFoldDB" id="A0A4Y9Z9P1"/>
<dbReference type="GO" id="GO:0005634">
    <property type="term" value="C:nucleus"/>
    <property type="evidence" value="ECO:0007669"/>
    <property type="project" value="UniProtKB-SubCell"/>
</dbReference>
<dbReference type="STRING" id="205917.A0A4Y9Z9P1"/>
<evidence type="ECO:0000256" key="2">
    <source>
        <dbReference type="RuleBase" id="RU000682"/>
    </source>
</evidence>